<dbReference type="Proteomes" id="UP000201728">
    <property type="component" value="Chromosome"/>
</dbReference>
<feature type="region of interest" description="Disordered" evidence="2">
    <location>
        <begin position="1"/>
        <end position="34"/>
    </location>
</feature>
<feature type="transmembrane region" description="Helical" evidence="3">
    <location>
        <begin position="47"/>
        <end position="65"/>
    </location>
</feature>
<dbReference type="AlphaFoldDB" id="A0A222P0A9"/>
<dbReference type="OrthoDB" id="5622044at2"/>
<keyword evidence="3" id="KW-0812">Transmembrane</keyword>
<feature type="coiled-coil region" evidence="1">
    <location>
        <begin position="132"/>
        <end position="173"/>
    </location>
</feature>
<protein>
    <recommendedName>
        <fullName evidence="6">Protein IcmG (DotF)</fullName>
    </recommendedName>
</protein>
<sequence>MVDDDKNEYNDEYQFSDLDVISPDANEEETTSSTVVKQESGANIRRNALIAVIIIVIAMLAYKFLGPLFTKKPQSADTVPPLTTTSTPQPVTPPPSQVQTVTPTEPTPPVETTPPVTQPVSTVDNSEITQRLSALEVSQQNLRSEMDSLNSQLATINTNINTLTTKIAQLNQTLTVIVSRVEEQSKEISVLTVRTKPKPVRKVVIKAPPPPSYFIQAIIPGRAWLIAQNGSTITVREGTQVAGYGVIKLIDSRQGRVLTSSGRVIRFSQQDS</sequence>
<dbReference type="Gene3D" id="1.20.5.340">
    <property type="match status" value="1"/>
</dbReference>
<reference evidence="4 5" key="1">
    <citation type="submission" date="2016-07" db="EMBL/GenBank/DDBJ databases">
        <authorList>
            <person name="Hassler H."/>
        </authorList>
    </citation>
    <scope>NUCLEOTIDE SEQUENCE [LARGE SCALE GENOMIC DNA]</scope>
    <source>
        <strain evidence="4 5">CDC-D5610</strain>
    </source>
</reference>
<proteinExistence type="predicted"/>
<evidence type="ECO:0000313" key="4">
    <source>
        <dbReference type="EMBL" id="ASQ45266.1"/>
    </source>
</evidence>
<keyword evidence="5" id="KW-1185">Reference proteome</keyword>
<evidence type="ECO:0000256" key="2">
    <source>
        <dbReference type="SAM" id="MobiDB-lite"/>
    </source>
</evidence>
<gene>
    <name evidence="4" type="ORF">clem_03540</name>
</gene>
<keyword evidence="3" id="KW-1133">Transmembrane helix</keyword>
<accession>A0A222P0A9</accession>
<feature type="compositionally biased region" description="Low complexity" evidence="2">
    <location>
        <begin position="78"/>
        <end position="89"/>
    </location>
</feature>
<evidence type="ECO:0000313" key="5">
    <source>
        <dbReference type="Proteomes" id="UP000201728"/>
    </source>
</evidence>
<organism evidence="4 5">
    <name type="scientific">Legionella clemsonensis</name>
    <dbReference type="NCBI Taxonomy" id="1867846"/>
    <lineage>
        <taxon>Bacteria</taxon>
        <taxon>Pseudomonadati</taxon>
        <taxon>Pseudomonadota</taxon>
        <taxon>Gammaproteobacteria</taxon>
        <taxon>Legionellales</taxon>
        <taxon>Legionellaceae</taxon>
        <taxon>Legionella</taxon>
    </lineage>
</organism>
<keyword evidence="3" id="KW-0472">Membrane</keyword>
<evidence type="ECO:0000256" key="1">
    <source>
        <dbReference type="SAM" id="Coils"/>
    </source>
</evidence>
<name>A0A222P0A9_9GAMM</name>
<dbReference type="KEGG" id="lcd:clem_03540"/>
<dbReference type="EMBL" id="CP016397">
    <property type="protein sequence ID" value="ASQ45266.1"/>
    <property type="molecule type" value="Genomic_DNA"/>
</dbReference>
<dbReference type="RefSeq" id="WP_094090345.1">
    <property type="nucleotide sequence ID" value="NZ_CP016397.1"/>
</dbReference>
<evidence type="ECO:0008006" key="6">
    <source>
        <dbReference type="Google" id="ProtNLM"/>
    </source>
</evidence>
<dbReference type="NCBIfam" id="NF038218">
    <property type="entry name" value="IcmG_DotF_IVB"/>
    <property type="match status" value="1"/>
</dbReference>
<feature type="region of interest" description="Disordered" evidence="2">
    <location>
        <begin position="74"/>
        <end position="123"/>
    </location>
</feature>
<keyword evidence="1" id="KW-0175">Coiled coil</keyword>
<feature type="compositionally biased region" description="Low complexity" evidence="2">
    <location>
        <begin position="113"/>
        <end position="123"/>
    </location>
</feature>
<evidence type="ECO:0000256" key="3">
    <source>
        <dbReference type="SAM" id="Phobius"/>
    </source>
</evidence>